<reference evidence="2" key="1">
    <citation type="submission" date="2022-07" db="EMBL/GenBank/DDBJ databases">
        <title>Chromosome-level genome of Muraenolepis orangiensis.</title>
        <authorList>
            <person name="Kim J."/>
        </authorList>
    </citation>
    <scope>NUCLEOTIDE SEQUENCE</scope>
    <source>
        <strain evidence="2">KU_S4_2022</strain>
        <tissue evidence="2">Muscle</tissue>
    </source>
</reference>
<dbReference type="AlphaFoldDB" id="A0A9Q0IQM9"/>
<feature type="region of interest" description="Disordered" evidence="1">
    <location>
        <begin position="22"/>
        <end position="56"/>
    </location>
</feature>
<protein>
    <submittedName>
        <fullName evidence="2">Uncharacterized protein</fullName>
    </submittedName>
</protein>
<evidence type="ECO:0000313" key="3">
    <source>
        <dbReference type="Proteomes" id="UP001148018"/>
    </source>
</evidence>
<name>A0A9Q0IQM9_9TELE</name>
<proteinExistence type="predicted"/>
<feature type="non-terminal residue" evidence="2">
    <location>
        <position position="1"/>
    </location>
</feature>
<comment type="caution">
    <text evidence="2">The sequence shown here is derived from an EMBL/GenBank/DDBJ whole genome shotgun (WGS) entry which is preliminary data.</text>
</comment>
<sequence>RTSSRGPLASGLVCLRTSSRAPGLWSSLPEKPPLGPLASGPVSKEDLLSGPWPLDR</sequence>
<dbReference type="Proteomes" id="UP001148018">
    <property type="component" value="Unassembled WGS sequence"/>
</dbReference>
<dbReference type="EMBL" id="JANIIK010000042">
    <property type="protein sequence ID" value="KAJ3606790.1"/>
    <property type="molecule type" value="Genomic_DNA"/>
</dbReference>
<keyword evidence="3" id="KW-1185">Reference proteome</keyword>
<gene>
    <name evidence="2" type="ORF">NHX12_026309</name>
</gene>
<organism evidence="2 3">
    <name type="scientific">Muraenolepis orangiensis</name>
    <name type="common">Patagonian moray cod</name>
    <dbReference type="NCBI Taxonomy" id="630683"/>
    <lineage>
        <taxon>Eukaryota</taxon>
        <taxon>Metazoa</taxon>
        <taxon>Chordata</taxon>
        <taxon>Craniata</taxon>
        <taxon>Vertebrata</taxon>
        <taxon>Euteleostomi</taxon>
        <taxon>Actinopterygii</taxon>
        <taxon>Neopterygii</taxon>
        <taxon>Teleostei</taxon>
        <taxon>Neoteleostei</taxon>
        <taxon>Acanthomorphata</taxon>
        <taxon>Zeiogadaria</taxon>
        <taxon>Gadariae</taxon>
        <taxon>Gadiformes</taxon>
        <taxon>Muraenolepidoidei</taxon>
        <taxon>Muraenolepididae</taxon>
        <taxon>Muraenolepis</taxon>
    </lineage>
</organism>
<feature type="non-terminal residue" evidence="2">
    <location>
        <position position="56"/>
    </location>
</feature>
<evidence type="ECO:0000313" key="2">
    <source>
        <dbReference type="EMBL" id="KAJ3606790.1"/>
    </source>
</evidence>
<evidence type="ECO:0000256" key="1">
    <source>
        <dbReference type="SAM" id="MobiDB-lite"/>
    </source>
</evidence>
<accession>A0A9Q0IQM9</accession>